<dbReference type="GO" id="GO:0005525">
    <property type="term" value="F:GTP binding"/>
    <property type="evidence" value="ECO:0007669"/>
    <property type="project" value="UniProtKB-KW"/>
</dbReference>
<keyword evidence="5" id="KW-0175">Coiled coil</keyword>
<dbReference type="Gene3D" id="1.20.1000.10">
    <property type="entry name" value="Guanylate-binding protein, C-terminal domain"/>
    <property type="match status" value="1"/>
</dbReference>
<name>A0A9Q1ECG0_SYNKA</name>
<comment type="similarity">
    <text evidence="4">Belongs to the TRAFAC class dynamin-like GTPase superfamily. GB1/RHD3 GTPase family.</text>
</comment>
<keyword evidence="3" id="KW-0342">GTP-binding</keyword>
<dbReference type="InterPro" id="IPR030386">
    <property type="entry name" value="G_GB1_RHD3_dom"/>
</dbReference>
<dbReference type="EMBL" id="JAINUF010000020">
    <property type="protein sequence ID" value="KAJ8336251.1"/>
    <property type="molecule type" value="Genomic_DNA"/>
</dbReference>
<dbReference type="OrthoDB" id="2135133at2759"/>
<evidence type="ECO:0000256" key="2">
    <source>
        <dbReference type="ARBA" id="ARBA00022801"/>
    </source>
</evidence>
<evidence type="ECO:0000313" key="8">
    <source>
        <dbReference type="Proteomes" id="UP001152622"/>
    </source>
</evidence>
<dbReference type="PANTHER" id="PTHR10751">
    <property type="entry name" value="GUANYLATE BINDING PROTEIN"/>
    <property type="match status" value="1"/>
</dbReference>
<dbReference type="PROSITE" id="PS51715">
    <property type="entry name" value="G_GB1_RHD3"/>
    <property type="match status" value="1"/>
</dbReference>
<evidence type="ECO:0000256" key="1">
    <source>
        <dbReference type="ARBA" id="ARBA00022741"/>
    </source>
</evidence>
<dbReference type="GO" id="GO:0003924">
    <property type="term" value="F:GTPase activity"/>
    <property type="evidence" value="ECO:0007669"/>
    <property type="project" value="InterPro"/>
</dbReference>
<dbReference type="SUPFAM" id="SSF48340">
    <property type="entry name" value="Interferon-induced guanylate-binding protein 1 (GBP1), C-terminal domain"/>
    <property type="match status" value="1"/>
</dbReference>
<gene>
    <name evidence="7" type="ORF">SKAU_G00395940</name>
</gene>
<feature type="domain" description="GB1/RHD3-type G" evidence="6">
    <location>
        <begin position="1"/>
        <end position="143"/>
    </location>
</feature>
<evidence type="ECO:0000256" key="4">
    <source>
        <dbReference type="PROSITE-ProRule" id="PRU01052"/>
    </source>
</evidence>
<dbReference type="Pfam" id="PF02841">
    <property type="entry name" value="GBP_C"/>
    <property type="match status" value="1"/>
</dbReference>
<dbReference type="SUPFAM" id="SSF52540">
    <property type="entry name" value="P-loop containing nucleoside triphosphate hydrolases"/>
    <property type="match status" value="1"/>
</dbReference>
<dbReference type="InterPro" id="IPR036543">
    <property type="entry name" value="Guanylate-bd_C_sf"/>
</dbReference>
<dbReference type="InterPro" id="IPR027417">
    <property type="entry name" value="P-loop_NTPase"/>
</dbReference>
<dbReference type="AlphaFoldDB" id="A0A9Q1ECG0"/>
<dbReference type="InterPro" id="IPR015894">
    <property type="entry name" value="Guanylate-bd_N"/>
</dbReference>
<evidence type="ECO:0000313" key="7">
    <source>
        <dbReference type="EMBL" id="KAJ8336251.1"/>
    </source>
</evidence>
<keyword evidence="8" id="KW-1185">Reference proteome</keyword>
<keyword evidence="1" id="KW-0547">Nucleotide-binding</keyword>
<reference evidence="7" key="1">
    <citation type="journal article" date="2023" name="Science">
        <title>Genome structures resolve the early diversification of teleost fishes.</title>
        <authorList>
            <person name="Parey E."/>
            <person name="Louis A."/>
            <person name="Montfort J."/>
            <person name="Bouchez O."/>
            <person name="Roques C."/>
            <person name="Iampietro C."/>
            <person name="Lluch J."/>
            <person name="Castinel A."/>
            <person name="Donnadieu C."/>
            <person name="Desvignes T."/>
            <person name="Floi Bucao C."/>
            <person name="Jouanno E."/>
            <person name="Wen M."/>
            <person name="Mejri S."/>
            <person name="Dirks R."/>
            <person name="Jansen H."/>
            <person name="Henkel C."/>
            <person name="Chen W.J."/>
            <person name="Zahm M."/>
            <person name="Cabau C."/>
            <person name="Klopp C."/>
            <person name="Thompson A.W."/>
            <person name="Robinson-Rechavi M."/>
            <person name="Braasch I."/>
            <person name="Lecointre G."/>
            <person name="Bobe J."/>
            <person name="Postlethwait J.H."/>
            <person name="Berthelot C."/>
            <person name="Roest Crollius H."/>
            <person name="Guiguen Y."/>
        </authorList>
    </citation>
    <scope>NUCLEOTIDE SEQUENCE</scope>
    <source>
        <strain evidence="7">WJC10195</strain>
    </source>
</reference>
<evidence type="ECO:0000256" key="3">
    <source>
        <dbReference type="ARBA" id="ARBA00023134"/>
    </source>
</evidence>
<keyword evidence="2" id="KW-0378">Hydrolase</keyword>
<protein>
    <recommendedName>
        <fullName evidence="6">GB1/RHD3-type G domain-containing protein</fullName>
    </recommendedName>
</protein>
<dbReference type="Proteomes" id="UP001152622">
    <property type="component" value="Chromosome 20"/>
</dbReference>
<feature type="coiled-coil region" evidence="5">
    <location>
        <begin position="337"/>
        <end position="371"/>
    </location>
</feature>
<accession>A0A9Q1ECG0</accession>
<organism evidence="7 8">
    <name type="scientific">Synaphobranchus kaupii</name>
    <name type="common">Kaup's arrowtooth eel</name>
    <dbReference type="NCBI Taxonomy" id="118154"/>
    <lineage>
        <taxon>Eukaryota</taxon>
        <taxon>Metazoa</taxon>
        <taxon>Chordata</taxon>
        <taxon>Craniata</taxon>
        <taxon>Vertebrata</taxon>
        <taxon>Euteleostomi</taxon>
        <taxon>Actinopterygii</taxon>
        <taxon>Neopterygii</taxon>
        <taxon>Teleostei</taxon>
        <taxon>Anguilliformes</taxon>
        <taxon>Synaphobranchidae</taxon>
        <taxon>Synaphobranchus</taxon>
    </lineage>
</organism>
<dbReference type="InterPro" id="IPR003191">
    <property type="entry name" value="Guanylate-bd/ATL_C"/>
</dbReference>
<dbReference type="Pfam" id="PF02263">
    <property type="entry name" value="GBP"/>
    <property type="match status" value="1"/>
</dbReference>
<proteinExistence type="inferred from homology"/>
<evidence type="ECO:0000256" key="5">
    <source>
        <dbReference type="SAM" id="Coils"/>
    </source>
</evidence>
<comment type="caution">
    <text evidence="7">The sequence shown here is derived from an EMBL/GenBank/DDBJ whole genome shotgun (WGS) entry which is preliminary data.</text>
</comment>
<evidence type="ECO:0000259" key="6">
    <source>
        <dbReference type="PROSITE" id="PS51715"/>
    </source>
</evidence>
<sequence length="377" mass="42966">MNRLAGKTTGFPLGSTIQSETKGIWMWCVPHPRRDDVTLVLLDTEGLGDVEKEDEKNDTWIFALVILLSSTLVYNSMRTIDHQALRNLHEEGEGEASADYAQFLPSFVWTMRDFTLDLLFDGRRITPDEYLEKSLKIQSVLGNLAVMYVDAIRSESVPCLENAVAALSKIENSAAVEESCALYRRLLGERVVPDPKIGAVGEKDLSGVHDECLQEALGLFKTNSFKDEDERYQKDLIEQIKEVYHGKCSENAELFLCNSLLQRLSEKLGHASYLRPGGYADYRIQLDSIVQTYRATPGKGVQADQVLEAFLKDREENIRDIRRTDKVLTQRMHLLKEDKTRADRQRYEAEAEAAQREKKVMERRLGELRARGVHTEH</sequence>